<reference evidence="1 2" key="2">
    <citation type="submission" date="2018-11" db="EMBL/GenBank/DDBJ databases">
        <authorList>
            <consortium name="Pathogen Informatics"/>
        </authorList>
    </citation>
    <scope>NUCLEOTIDE SEQUENCE [LARGE SCALE GENOMIC DNA]</scope>
    <source>
        <strain evidence="1 2">MHpl1</strain>
    </source>
</reference>
<organism evidence="3">
    <name type="scientific">Haemonchus placei</name>
    <name type="common">Barber's pole worm</name>
    <dbReference type="NCBI Taxonomy" id="6290"/>
    <lineage>
        <taxon>Eukaryota</taxon>
        <taxon>Metazoa</taxon>
        <taxon>Ecdysozoa</taxon>
        <taxon>Nematoda</taxon>
        <taxon>Chromadorea</taxon>
        <taxon>Rhabditida</taxon>
        <taxon>Rhabditina</taxon>
        <taxon>Rhabditomorpha</taxon>
        <taxon>Strongyloidea</taxon>
        <taxon>Trichostrongylidae</taxon>
        <taxon>Haemonchus</taxon>
    </lineage>
</organism>
<protein>
    <submittedName>
        <fullName evidence="3">Transporter</fullName>
    </submittedName>
</protein>
<dbReference type="EMBL" id="UZAF01016407">
    <property type="protein sequence ID" value="VDO27413.1"/>
    <property type="molecule type" value="Genomic_DNA"/>
</dbReference>
<dbReference type="Proteomes" id="UP000268014">
    <property type="component" value="Unassembled WGS sequence"/>
</dbReference>
<gene>
    <name evidence="1" type="ORF">HPLM_LOCUS5903</name>
</gene>
<keyword evidence="2" id="KW-1185">Reference proteome</keyword>
<accession>A0A0N4W734</accession>
<evidence type="ECO:0000313" key="2">
    <source>
        <dbReference type="Proteomes" id="UP000268014"/>
    </source>
</evidence>
<proteinExistence type="predicted"/>
<name>A0A0N4W734_HAEPC</name>
<sequence length="51" mass="5720">MIITTPLFRNSTDLVRSMILNMAPFQALIALYGVPNPKITLFSMLCQICAF</sequence>
<evidence type="ECO:0000313" key="3">
    <source>
        <dbReference type="WBParaSite" id="HPLM_0000591101-mRNA-1"/>
    </source>
</evidence>
<evidence type="ECO:0000313" key="1">
    <source>
        <dbReference type="EMBL" id="VDO27413.1"/>
    </source>
</evidence>
<dbReference type="WBParaSite" id="HPLM_0000591101-mRNA-1">
    <property type="protein sequence ID" value="HPLM_0000591101-mRNA-1"/>
    <property type="gene ID" value="HPLM_0000591101"/>
</dbReference>
<reference evidence="3" key="1">
    <citation type="submission" date="2017-02" db="UniProtKB">
        <authorList>
            <consortium name="WormBaseParasite"/>
        </authorList>
    </citation>
    <scope>IDENTIFICATION</scope>
</reference>
<dbReference type="AlphaFoldDB" id="A0A0N4W734"/>